<evidence type="ECO:0000256" key="2">
    <source>
        <dbReference type="SAM" id="Phobius"/>
    </source>
</evidence>
<feature type="region of interest" description="Disordered" evidence="1">
    <location>
        <begin position="1"/>
        <end position="47"/>
    </location>
</feature>
<sequence>MPPGGGFGPPPAPALLPGGPPPGALPPGSIPPGALPPPPPPPGTGRSKVTAIVIAAVVAVAVVVGVIVVGAKDDGGGKQTSADAGPSASASASDSPLSSPSDAGPSASAHPSGSEDPGQGAPLGGGGDAPDGDASESAGPDASESGAPGDKVPYVVLDPGQCFDHPAMDSSVTKVEKRSCHSPHDGEVITNETLSGDFSSEEAIQSKALALCGADAKKRLKTIPNDGRMYYYYALYPALGTYTVQGEDQVSCALTLSAGRDGKKLSAPLPG</sequence>
<accession>A0ABT9KQL1</accession>
<keyword evidence="2" id="KW-0472">Membrane</keyword>
<keyword evidence="4" id="KW-1185">Reference proteome</keyword>
<feature type="compositionally biased region" description="Pro residues" evidence="1">
    <location>
        <begin position="1"/>
        <end position="43"/>
    </location>
</feature>
<evidence type="ECO:0000313" key="3">
    <source>
        <dbReference type="EMBL" id="MDP9610707.1"/>
    </source>
</evidence>
<proteinExistence type="predicted"/>
<dbReference type="RefSeq" id="WP_060954066.1">
    <property type="nucleotide sequence ID" value="NZ_JAURUE010000001.1"/>
</dbReference>
<name>A0ABT9KQL1_9ACTN</name>
<reference evidence="3 4" key="1">
    <citation type="submission" date="2023-07" db="EMBL/GenBank/DDBJ databases">
        <title>Sequencing the genomes of 1000 actinobacteria strains.</title>
        <authorList>
            <person name="Klenk H.-P."/>
        </authorList>
    </citation>
    <scope>NUCLEOTIDE SEQUENCE [LARGE SCALE GENOMIC DNA]</scope>
    <source>
        <strain evidence="3 4">DSM 41600</strain>
    </source>
</reference>
<gene>
    <name evidence="3" type="ORF">JOF35_002984</name>
</gene>
<protein>
    <recommendedName>
        <fullName evidence="5">Septum formation-related domain-containing protein</fullName>
    </recommendedName>
</protein>
<evidence type="ECO:0000313" key="4">
    <source>
        <dbReference type="Proteomes" id="UP001234880"/>
    </source>
</evidence>
<feature type="transmembrane region" description="Helical" evidence="2">
    <location>
        <begin position="49"/>
        <end position="71"/>
    </location>
</feature>
<keyword evidence="2" id="KW-0812">Transmembrane</keyword>
<feature type="region of interest" description="Disordered" evidence="1">
    <location>
        <begin position="72"/>
        <end position="154"/>
    </location>
</feature>
<evidence type="ECO:0008006" key="5">
    <source>
        <dbReference type="Google" id="ProtNLM"/>
    </source>
</evidence>
<feature type="compositionally biased region" description="Low complexity" evidence="1">
    <location>
        <begin position="81"/>
        <end position="120"/>
    </location>
</feature>
<dbReference type="EMBL" id="JAURUE010000001">
    <property type="protein sequence ID" value="MDP9610707.1"/>
    <property type="molecule type" value="Genomic_DNA"/>
</dbReference>
<evidence type="ECO:0000256" key="1">
    <source>
        <dbReference type="SAM" id="MobiDB-lite"/>
    </source>
</evidence>
<dbReference type="Proteomes" id="UP001234880">
    <property type="component" value="Unassembled WGS sequence"/>
</dbReference>
<keyword evidence="2" id="KW-1133">Transmembrane helix</keyword>
<organism evidence="3 4">
    <name type="scientific">Streptomyces demainii</name>
    <dbReference type="NCBI Taxonomy" id="588122"/>
    <lineage>
        <taxon>Bacteria</taxon>
        <taxon>Bacillati</taxon>
        <taxon>Actinomycetota</taxon>
        <taxon>Actinomycetes</taxon>
        <taxon>Kitasatosporales</taxon>
        <taxon>Streptomycetaceae</taxon>
        <taxon>Streptomyces</taxon>
    </lineage>
</organism>
<comment type="caution">
    <text evidence="3">The sequence shown here is derived from an EMBL/GenBank/DDBJ whole genome shotgun (WGS) entry which is preliminary data.</text>
</comment>